<keyword evidence="1" id="KW-0812">Transmembrane</keyword>
<accession>A0A845F175</accession>
<dbReference type="RefSeq" id="WP_160919904.1">
    <property type="nucleotide sequence ID" value="NZ_WMEY01000004.1"/>
</dbReference>
<evidence type="ECO:0000256" key="1">
    <source>
        <dbReference type="SAM" id="Phobius"/>
    </source>
</evidence>
<organism evidence="2 3">
    <name type="scientific">Guptibacillus hwajinpoensis</name>
    <dbReference type="NCBI Taxonomy" id="208199"/>
    <lineage>
        <taxon>Bacteria</taxon>
        <taxon>Bacillati</taxon>
        <taxon>Bacillota</taxon>
        <taxon>Bacilli</taxon>
        <taxon>Bacillales</taxon>
        <taxon>Guptibacillaceae</taxon>
        <taxon>Guptibacillus</taxon>
    </lineage>
</organism>
<feature type="transmembrane region" description="Helical" evidence="1">
    <location>
        <begin position="25"/>
        <end position="45"/>
    </location>
</feature>
<keyword evidence="1" id="KW-0472">Membrane</keyword>
<name>A0A845F175_9BACL</name>
<feature type="transmembrane region" description="Helical" evidence="1">
    <location>
        <begin position="51"/>
        <end position="73"/>
    </location>
</feature>
<feature type="transmembrane region" description="Helical" evidence="1">
    <location>
        <begin position="154"/>
        <end position="175"/>
    </location>
</feature>
<dbReference type="EMBL" id="WMEY01000004">
    <property type="protein sequence ID" value="MYL64455.1"/>
    <property type="molecule type" value="Genomic_DNA"/>
</dbReference>
<comment type="caution">
    <text evidence="2">The sequence shown here is derived from an EMBL/GenBank/DDBJ whole genome shotgun (WGS) entry which is preliminary data.</text>
</comment>
<reference evidence="2 3" key="1">
    <citation type="submission" date="2019-11" db="EMBL/GenBank/DDBJ databases">
        <title>Genome sequences of 17 halophilic strains isolated from different environments.</title>
        <authorList>
            <person name="Furrow R.E."/>
        </authorList>
    </citation>
    <scope>NUCLEOTIDE SEQUENCE [LARGE SCALE GENOMIC DNA]</scope>
    <source>
        <strain evidence="2 3">22506_14_FS</strain>
    </source>
</reference>
<sequence length="364" mass="42639">MGKREISDKEMLAYLRFRTPEDNRVTIIFMVLFFIDFMGFLPSLIGSFSKLFFIAALVPAIILNLWTLVYILAPFKLEKSFHLFIGIFSIVSTYLYWLGIEKIIYIDIGVKGNVPFTIGLFTLVLCLAIFYFYTRYRFQRAKYPQTNREREKLSGFDILVSVAIIMGSNQLWRFINITGVMVSYVQIGLFCLMSFITLHMIGSLHPYNFIRKNIKVVQKVYPDFEISKKERKAQGDIYTIALLKRDELSDRDIQSVTDELGDLQNISSVKKVRMENFDVGGLQNVFQKVDPTVEGIAVIKVDESRLEEEKKKMERTKRWKYFFKKIPEKEYEKVENRVLLDPKQSKLYAERLTEVRAFLLKEKG</sequence>
<dbReference type="Proteomes" id="UP000447833">
    <property type="component" value="Unassembled WGS sequence"/>
</dbReference>
<feature type="transmembrane region" description="Helical" evidence="1">
    <location>
        <begin position="181"/>
        <end position="202"/>
    </location>
</feature>
<evidence type="ECO:0000313" key="2">
    <source>
        <dbReference type="EMBL" id="MYL64455.1"/>
    </source>
</evidence>
<proteinExistence type="predicted"/>
<dbReference type="CDD" id="cd03493">
    <property type="entry name" value="SQR_QFR_TM"/>
    <property type="match status" value="1"/>
</dbReference>
<feature type="transmembrane region" description="Helical" evidence="1">
    <location>
        <begin position="80"/>
        <end position="100"/>
    </location>
</feature>
<evidence type="ECO:0000313" key="3">
    <source>
        <dbReference type="Proteomes" id="UP000447833"/>
    </source>
</evidence>
<protein>
    <submittedName>
        <fullName evidence="2">Uncharacterized protein</fullName>
    </submittedName>
</protein>
<feature type="transmembrane region" description="Helical" evidence="1">
    <location>
        <begin position="112"/>
        <end position="133"/>
    </location>
</feature>
<dbReference type="AlphaFoldDB" id="A0A845F175"/>
<keyword evidence="1" id="KW-1133">Transmembrane helix</keyword>
<gene>
    <name evidence="2" type="ORF">GLW07_13945</name>
</gene>